<dbReference type="EMBL" id="HBNS01024294">
    <property type="protein sequence ID" value="CAE4615329.1"/>
    <property type="molecule type" value="Transcribed_RNA"/>
</dbReference>
<gene>
    <name evidence="2" type="ORF">DBRI00130_LOCUS19169</name>
</gene>
<protein>
    <submittedName>
        <fullName evidence="2">Uncharacterized protein</fullName>
    </submittedName>
</protein>
<reference evidence="2" key="1">
    <citation type="submission" date="2021-01" db="EMBL/GenBank/DDBJ databases">
        <authorList>
            <person name="Corre E."/>
            <person name="Pelletier E."/>
            <person name="Niang G."/>
            <person name="Scheremetjew M."/>
            <person name="Finn R."/>
            <person name="Kale V."/>
            <person name="Holt S."/>
            <person name="Cochrane G."/>
            <person name="Meng A."/>
            <person name="Brown T."/>
            <person name="Cohen L."/>
        </authorList>
    </citation>
    <scope>NUCLEOTIDE SEQUENCE</scope>
    <source>
        <strain evidence="2">GSO104</strain>
    </source>
</reference>
<accession>A0A6S8ZUF8</accession>
<feature type="compositionally biased region" description="Low complexity" evidence="1">
    <location>
        <begin position="89"/>
        <end position="103"/>
    </location>
</feature>
<evidence type="ECO:0000313" key="2">
    <source>
        <dbReference type="EMBL" id="CAE4615329.1"/>
    </source>
</evidence>
<proteinExistence type="predicted"/>
<evidence type="ECO:0000256" key="1">
    <source>
        <dbReference type="SAM" id="MobiDB-lite"/>
    </source>
</evidence>
<dbReference type="AlphaFoldDB" id="A0A6S8ZUF8"/>
<name>A0A6S8ZUF8_9STRA</name>
<organism evidence="2">
    <name type="scientific">Ditylum brightwellii</name>
    <dbReference type="NCBI Taxonomy" id="49249"/>
    <lineage>
        <taxon>Eukaryota</taxon>
        <taxon>Sar</taxon>
        <taxon>Stramenopiles</taxon>
        <taxon>Ochrophyta</taxon>
        <taxon>Bacillariophyta</taxon>
        <taxon>Mediophyceae</taxon>
        <taxon>Lithodesmiophycidae</taxon>
        <taxon>Lithodesmiales</taxon>
        <taxon>Lithodesmiaceae</taxon>
        <taxon>Ditylum</taxon>
    </lineage>
</organism>
<feature type="region of interest" description="Disordered" evidence="1">
    <location>
        <begin position="71"/>
        <end position="103"/>
    </location>
</feature>
<sequence length="103" mass="10269">MSLVRDMFGGVGAINHSLPFLQLQQSAMAGFAPFLSTPSSTLLSALTGASTVCGPSDLGLPQPMMGSAAAPLGAQAKKSATEYSPHPISPSIVSANSSSAYAG</sequence>